<dbReference type="EMBL" id="QUAC01000148">
    <property type="protein sequence ID" value="REK88781.1"/>
    <property type="molecule type" value="Genomic_DNA"/>
</dbReference>
<name>A0A371Q2B4_STRIH</name>
<reference evidence="1 2" key="1">
    <citation type="submission" date="2018-08" db="EMBL/GenBank/DDBJ databases">
        <title>Streptomyces NEAU-D10 sp. nov., a novel Actinomycete isolated from soil.</title>
        <authorList>
            <person name="Jin L."/>
        </authorList>
    </citation>
    <scope>NUCLEOTIDE SEQUENCE [LARGE SCALE GENOMIC DNA]</scope>
    <source>
        <strain evidence="1 2">NEAU-D10</strain>
    </source>
</reference>
<accession>A0A371Q2B4</accession>
<dbReference type="Proteomes" id="UP000262477">
    <property type="component" value="Unassembled WGS sequence"/>
</dbReference>
<keyword evidence="2" id="KW-1185">Reference proteome</keyword>
<dbReference type="AlphaFoldDB" id="A0A371Q2B4"/>
<protein>
    <recommendedName>
        <fullName evidence="3">DUF1918 domain-containing protein</fullName>
    </recommendedName>
</protein>
<organism evidence="1 2">
    <name type="scientific">Streptomyces inhibens</name>
    <dbReference type="NCBI Taxonomy" id="2293571"/>
    <lineage>
        <taxon>Bacteria</taxon>
        <taxon>Bacillati</taxon>
        <taxon>Actinomycetota</taxon>
        <taxon>Actinomycetes</taxon>
        <taxon>Kitasatosporales</taxon>
        <taxon>Streptomycetaceae</taxon>
        <taxon>Streptomyces</taxon>
    </lineage>
</organism>
<sequence>MSVDRVPEVGDEVEYVPGFRAVVTDIRKGVPYLRRPGCTEWPAEDSGALKVTRTRAERIADGDFR</sequence>
<proteinExistence type="predicted"/>
<dbReference type="OrthoDB" id="4288720at2"/>
<evidence type="ECO:0000313" key="2">
    <source>
        <dbReference type="Proteomes" id="UP000262477"/>
    </source>
</evidence>
<evidence type="ECO:0008006" key="3">
    <source>
        <dbReference type="Google" id="ProtNLM"/>
    </source>
</evidence>
<comment type="caution">
    <text evidence="1">The sequence shown here is derived from an EMBL/GenBank/DDBJ whole genome shotgun (WGS) entry which is preliminary data.</text>
</comment>
<gene>
    <name evidence="1" type="ORF">DY245_19080</name>
</gene>
<evidence type="ECO:0000313" key="1">
    <source>
        <dbReference type="EMBL" id="REK88781.1"/>
    </source>
</evidence>